<dbReference type="Gene3D" id="3.40.710.10">
    <property type="entry name" value="DD-peptidase/beta-lactamase superfamily"/>
    <property type="match status" value="1"/>
</dbReference>
<sequence>MLHLEAEGKLGLDDTVDDWLPGLVAGNGNDGSKIKLLQLLNHTSGIYSYADGETFERQEFSTDFLRHRYESWTPRQIVRLAMSHRPVFAPGDGWSYSDTT</sequence>
<accession>A0A5C6IMG6</accession>
<evidence type="ECO:0000313" key="3">
    <source>
        <dbReference type="Proteomes" id="UP000320481"/>
    </source>
</evidence>
<dbReference type="InterPro" id="IPR012338">
    <property type="entry name" value="Beta-lactam/transpept-like"/>
</dbReference>
<evidence type="ECO:0000313" key="2">
    <source>
        <dbReference type="EMBL" id="TWV29532.1"/>
    </source>
</evidence>
<dbReference type="PANTHER" id="PTHR46825:SF7">
    <property type="entry name" value="D-ALANYL-D-ALANINE CARBOXYPEPTIDASE"/>
    <property type="match status" value="1"/>
</dbReference>
<dbReference type="Proteomes" id="UP000320481">
    <property type="component" value="Unassembled WGS sequence"/>
</dbReference>
<dbReference type="EMBL" id="VOGW01000200">
    <property type="protein sequence ID" value="TWV29532.1"/>
    <property type="molecule type" value="Genomic_DNA"/>
</dbReference>
<dbReference type="InterPro" id="IPR050491">
    <property type="entry name" value="AmpC-like"/>
</dbReference>
<organism evidence="2 3">
    <name type="scientific">Streptomyces misionensis</name>
    <dbReference type="NCBI Taxonomy" id="67331"/>
    <lineage>
        <taxon>Bacteria</taxon>
        <taxon>Bacillati</taxon>
        <taxon>Actinomycetota</taxon>
        <taxon>Actinomycetes</taxon>
        <taxon>Kitasatosporales</taxon>
        <taxon>Streptomycetaceae</taxon>
        <taxon>Streptomyces</taxon>
    </lineage>
</organism>
<feature type="domain" description="Beta-lactamase-related" evidence="1">
    <location>
        <begin position="2"/>
        <end position="100"/>
    </location>
</feature>
<gene>
    <name evidence="2" type="ORF">FRZ03_37690</name>
</gene>
<dbReference type="Pfam" id="PF00144">
    <property type="entry name" value="Beta-lactamase"/>
    <property type="match status" value="1"/>
</dbReference>
<name>A0A5C6IMG6_9ACTN</name>
<dbReference type="InterPro" id="IPR001466">
    <property type="entry name" value="Beta-lactam-related"/>
</dbReference>
<proteinExistence type="predicted"/>
<dbReference type="PANTHER" id="PTHR46825">
    <property type="entry name" value="D-ALANYL-D-ALANINE-CARBOXYPEPTIDASE/ENDOPEPTIDASE AMPH"/>
    <property type="match status" value="1"/>
</dbReference>
<dbReference type="SUPFAM" id="SSF56601">
    <property type="entry name" value="beta-lactamase/transpeptidase-like"/>
    <property type="match status" value="1"/>
</dbReference>
<protein>
    <submittedName>
        <fullName evidence="2">Beta-lactamase family protein</fullName>
    </submittedName>
</protein>
<dbReference type="AlphaFoldDB" id="A0A5C6IMG6"/>
<keyword evidence="3" id="KW-1185">Reference proteome</keyword>
<reference evidence="2" key="1">
    <citation type="journal article" date="2019" name="Microbiol. Resour. Announc.">
        <title>Draft Genomic Sequences of Streptomyces misionensis and Streptomyces albidoflavus, bacteria applied for phytopathogen biocontrol.</title>
        <authorList>
            <person name="Pylro V."/>
            <person name="Dias A."/>
            <person name="Andreote F."/>
            <person name="Varani A."/>
            <person name="Andreote C."/>
            <person name="Bernardo E."/>
            <person name="Martins T."/>
        </authorList>
    </citation>
    <scope>NUCLEOTIDE SEQUENCE [LARGE SCALE GENOMIC DNA]</scope>
    <source>
        <strain evidence="2">66</strain>
    </source>
</reference>
<evidence type="ECO:0000259" key="1">
    <source>
        <dbReference type="Pfam" id="PF00144"/>
    </source>
</evidence>
<comment type="caution">
    <text evidence="2">The sequence shown here is derived from an EMBL/GenBank/DDBJ whole genome shotgun (WGS) entry which is preliminary data.</text>
</comment>